<dbReference type="Proteomes" id="UP000559626">
    <property type="component" value="Unassembled WGS sequence"/>
</dbReference>
<proteinExistence type="predicted"/>
<feature type="domain" description="DUF676" evidence="1">
    <location>
        <begin position="158"/>
        <end position="216"/>
    </location>
</feature>
<name>A0A7Y0FMG7_9BACT</name>
<dbReference type="SUPFAM" id="SSF53474">
    <property type="entry name" value="alpha/beta-Hydrolases"/>
    <property type="match status" value="1"/>
</dbReference>
<keyword evidence="3" id="KW-1185">Reference proteome</keyword>
<evidence type="ECO:0000313" key="2">
    <source>
        <dbReference type="EMBL" id="NML65445.1"/>
    </source>
</evidence>
<comment type="caution">
    <text evidence="2">The sequence shown here is derived from an EMBL/GenBank/DDBJ whole genome shotgun (WGS) entry which is preliminary data.</text>
</comment>
<dbReference type="RefSeq" id="WP_169530744.1">
    <property type="nucleotide sequence ID" value="NZ_JABBGH010000001.1"/>
</dbReference>
<dbReference type="InterPro" id="IPR007751">
    <property type="entry name" value="DUF676_lipase-like"/>
</dbReference>
<dbReference type="AlphaFoldDB" id="A0A7Y0FMG7"/>
<dbReference type="Gene3D" id="3.40.50.1820">
    <property type="entry name" value="alpha/beta hydrolase"/>
    <property type="match status" value="1"/>
</dbReference>
<dbReference type="EMBL" id="JABBGH010000001">
    <property type="protein sequence ID" value="NML65445.1"/>
    <property type="molecule type" value="Genomic_DNA"/>
</dbReference>
<evidence type="ECO:0000313" key="3">
    <source>
        <dbReference type="Proteomes" id="UP000559626"/>
    </source>
</evidence>
<organism evidence="2 3">
    <name type="scientific">Hymenobacter polaris</name>
    <dbReference type="NCBI Taxonomy" id="2682546"/>
    <lineage>
        <taxon>Bacteria</taxon>
        <taxon>Pseudomonadati</taxon>
        <taxon>Bacteroidota</taxon>
        <taxon>Cytophagia</taxon>
        <taxon>Cytophagales</taxon>
        <taxon>Hymenobacteraceae</taxon>
        <taxon>Hymenobacter</taxon>
    </lineage>
</organism>
<protein>
    <recommendedName>
        <fullName evidence="1">DUF676 domain-containing protein</fullName>
    </recommendedName>
</protein>
<reference evidence="2 3" key="1">
    <citation type="submission" date="2020-04" db="EMBL/GenBank/DDBJ databases">
        <title>Hymenobacter polaris sp. nov., isolated from Arctic soil.</title>
        <authorList>
            <person name="Dahal R.H."/>
        </authorList>
    </citation>
    <scope>NUCLEOTIDE SEQUENCE [LARGE SCALE GENOMIC DNA]</scope>
    <source>
        <strain evidence="2 3">RP-2-7</strain>
    </source>
</reference>
<dbReference type="Pfam" id="PF05057">
    <property type="entry name" value="DUF676"/>
    <property type="match status" value="1"/>
</dbReference>
<evidence type="ECO:0000259" key="1">
    <source>
        <dbReference type="Pfam" id="PF05057"/>
    </source>
</evidence>
<dbReference type="InterPro" id="IPR029058">
    <property type="entry name" value="AB_hydrolase_fold"/>
</dbReference>
<sequence length="562" mass="62946">MSDSTTAPAAAAADPAAAAGPQASRRLVPPYYPIVYVRGYAMTGSERDETFHDGYYGFAATSVRKRQGPPDPDRYLIPDVFEGQLMRFIKDFGYADAINRGNRVEKPPKNTVFNPSRSLWISRFYDPDVLSQKLRGIEDHARDLQRLICDIIPAELRESGLDLGPDQQNYRVILLAHSMGGLVCRTLLQNLLPAAGQDPARWVHRFVTMATPHGGIDLGSLPDGVEQWLVNTLNPNDASIFEEARMRQYLRLPDPQEPVHSLGGHFPVARCLCLIGSNYKDYAVGANLVRRATGSFSDGLVKQNNAYLVDGPRPTQGDYPPERRAFYANVHKSHSGYEGIVNSYESWENVHRFLFGDVQADIKLANLVLDTPPPAPTERLFYDVEYSFTVRGTNTKMHWRAQFPCENALRFERQQLEGDLLHLHTAFLNTALRPDLPPEADPAERDPRDSTRTVSRYLYFLLTLRVVEYRVQEASGILNAFKQWVGIDSGYDGTPVYAEALELRVDALTYAVSYRWLSDPASTAGWTPATQTNGPDANDYHLPLRAGGALTGDFSLHARRWS</sequence>
<accession>A0A7Y0FMG7</accession>
<gene>
    <name evidence="2" type="ORF">HHL22_09535</name>
</gene>